<keyword evidence="4" id="KW-0472">Membrane</keyword>
<dbReference type="EMBL" id="SRQM01000034">
    <property type="protein sequence ID" value="KAG6121622.1"/>
    <property type="molecule type" value="Genomic_DNA"/>
</dbReference>
<dbReference type="Proteomes" id="UP000732380">
    <property type="component" value="Unassembled WGS sequence"/>
</dbReference>
<sequence length="601" mass="62625">MPHLHRHFHDVARGIIGTMKENLDESRGDKHNVDENNKRDDPVGGAAATVIRTVYKTLQPTFEGPVAGYSTLNKVPAPEATPAAQPTNKVAASQPSHGFDVIQSPSIPTAIRQPLSPTSELDKVLEQATGKPILSPSMDIGVPDFTSTSALGTVASITSSSESKTPQDSGNANSAGAKAGIAFGVIGGVFIVGLVAFLLFARRRRQAVGANAGADSEKNPSKGSSFDTMTVQRNPNAPRISLRPVTQFLPNWSLDKRTSKAAGAVLAPASAPIKSNGQNNGMRDGPASSQNTHHRDPFGSQAERVLDPTIPEHSTIASSNSITTNEPAMATGAAAGDLTRKTSMRNGGPKPLDLTVAPALSTIPPSPAGTEFSETSVNPGSAVIQTKGAAAIAAAGGPLNSNVHRVQLDFKPALDDEMEMKAGELVRLLHEYDDGWALCIRLDRSQQGVVPRTCLSARPVKPRSPEGPRPVPLPINHPKGQSPRGHLQRPMTPQDRPMTAQNGHQGQPRMGPRGSGVGVGAGVGPRPMSASGHGQSSGSQYNGFAPEPLASPSQSQTRAYPQLSRLPGAPPTTQAVSPPRGPLSSPPSGVTNRLPAPGQAF</sequence>
<dbReference type="AlphaFoldDB" id="A0A9P7TXE7"/>
<organism evidence="6 7">
    <name type="scientific">Claviceps humidiphila</name>
    <dbReference type="NCBI Taxonomy" id="1294629"/>
    <lineage>
        <taxon>Eukaryota</taxon>
        <taxon>Fungi</taxon>
        <taxon>Dikarya</taxon>
        <taxon>Ascomycota</taxon>
        <taxon>Pezizomycotina</taxon>
        <taxon>Sordariomycetes</taxon>
        <taxon>Hypocreomycetidae</taxon>
        <taxon>Hypocreales</taxon>
        <taxon>Clavicipitaceae</taxon>
        <taxon>Claviceps</taxon>
    </lineage>
</organism>
<keyword evidence="4" id="KW-0812">Transmembrane</keyword>
<comment type="caution">
    <text evidence="6">The sequence shown here is derived from an EMBL/GenBank/DDBJ whole genome shotgun (WGS) entry which is preliminary data.</text>
</comment>
<dbReference type="Pfam" id="PF14604">
    <property type="entry name" value="SH3_9"/>
    <property type="match status" value="1"/>
</dbReference>
<feature type="compositionally biased region" description="Pro residues" evidence="3">
    <location>
        <begin position="465"/>
        <end position="475"/>
    </location>
</feature>
<keyword evidence="7" id="KW-1185">Reference proteome</keyword>
<proteinExistence type="predicted"/>
<evidence type="ECO:0000259" key="5">
    <source>
        <dbReference type="PROSITE" id="PS50002"/>
    </source>
</evidence>
<protein>
    <recommendedName>
        <fullName evidence="5">SH3 domain-containing protein</fullName>
    </recommendedName>
</protein>
<dbReference type="Gene3D" id="2.30.30.40">
    <property type="entry name" value="SH3 Domains"/>
    <property type="match status" value="1"/>
</dbReference>
<feature type="region of interest" description="Disordered" evidence="3">
    <location>
        <begin position="453"/>
        <end position="601"/>
    </location>
</feature>
<dbReference type="CDD" id="cd11854">
    <property type="entry name" value="SH3_Fus1p"/>
    <property type="match status" value="1"/>
</dbReference>
<feature type="region of interest" description="Disordered" evidence="3">
    <location>
        <begin position="269"/>
        <end position="299"/>
    </location>
</feature>
<evidence type="ECO:0000256" key="4">
    <source>
        <dbReference type="SAM" id="Phobius"/>
    </source>
</evidence>
<feature type="region of interest" description="Disordered" evidence="3">
    <location>
        <begin position="209"/>
        <end position="236"/>
    </location>
</feature>
<feature type="region of interest" description="Disordered" evidence="3">
    <location>
        <begin position="21"/>
        <end position="43"/>
    </location>
</feature>
<feature type="compositionally biased region" description="Polar residues" evidence="3">
    <location>
        <begin position="273"/>
        <end position="291"/>
    </location>
</feature>
<keyword evidence="4" id="KW-1133">Transmembrane helix</keyword>
<accession>A0A9P7TXE7</accession>
<keyword evidence="1 2" id="KW-0728">SH3 domain</keyword>
<evidence type="ECO:0000313" key="6">
    <source>
        <dbReference type="EMBL" id="KAG6121622.1"/>
    </source>
</evidence>
<feature type="transmembrane region" description="Helical" evidence="4">
    <location>
        <begin position="181"/>
        <end position="201"/>
    </location>
</feature>
<evidence type="ECO:0000313" key="7">
    <source>
        <dbReference type="Proteomes" id="UP000732380"/>
    </source>
</evidence>
<dbReference type="InterPro" id="IPR035521">
    <property type="entry name" value="Fus1_SH3"/>
</dbReference>
<dbReference type="PROSITE" id="PS50002">
    <property type="entry name" value="SH3"/>
    <property type="match status" value="1"/>
</dbReference>
<feature type="compositionally biased region" description="Gly residues" evidence="3">
    <location>
        <begin position="513"/>
        <end position="523"/>
    </location>
</feature>
<evidence type="ECO:0000256" key="2">
    <source>
        <dbReference type="PROSITE-ProRule" id="PRU00192"/>
    </source>
</evidence>
<dbReference type="SMART" id="SM00326">
    <property type="entry name" value="SH3"/>
    <property type="match status" value="1"/>
</dbReference>
<reference evidence="6 7" key="1">
    <citation type="journal article" date="2020" name="bioRxiv">
        <title>Whole genome comparisons of ergot fungi reveals the divergence and evolution of species within the genus Claviceps are the result of varying mechanisms driving genome evolution and host range expansion.</title>
        <authorList>
            <person name="Wyka S.A."/>
            <person name="Mondo S.J."/>
            <person name="Liu M."/>
            <person name="Dettman J."/>
            <person name="Nalam V."/>
            <person name="Broders K.D."/>
        </authorList>
    </citation>
    <scope>NUCLEOTIDE SEQUENCE [LARGE SCALE GENOMIC DNA]</scope>
    <source>
        <strain evidence="6 7">LM576</strain>
    </source>
</reference>
<name>A0A9P7TXE7_9HYPO</name>
<evidence type="ECO:0000256" key="1">
    <source>
        <dbReference type="ARBA" id="ARBA00022443"/>
    </source>
</evidence>
<feature type="domain" description="SH3" evidence="5">
    <location>
        <begin position="399"/>
        <end position="460"/>
    </location>
</feature>
<feature type="compositionally biased region" description="Polar residues" evidence="3">
    <location>
        <begin position="221"/>
        <end position="235"/>
    </location>
</feature>
<feature type="compositionally biased region" description="Basic and acidic residues" evidence="3">
    <location>
        <begin position="21"/>
        <end position="42"/>
    </location>
</feature>
<dbReference type="SUPFAM" id="SSF50044">
    <property type="entry name" value="SH3-domain"/>
    <property type="match status" value="1"/>
</dbReference>
<dbReference type="CDD" id="cd12087">
    <property type="entry name" value="TM_EGFR-like"/>
    <property type="match status" value="1"/>
</dbReference>
<gene>
    <name evidence="6" type="ORF">E4U13_004358</name>
</gene>
<dbReference type="InterPro" id="IPR001452">
    <property type="entry name" value="SH3_domain"/>
</dbReference>
<feature type="compositionally biased region" description="Low complexity" evidence="3">
    <location>
        <begin position="524"/>
        <end position="540"/>
    </location>
</feature>
<evidence type="ECO:0000256" key="3">
    <source>
        <dbReference type="SAM" id="MobiDB-lite"/>
    </source>
</evidence>
<dbReference type="InterPro" id="IPR036028">
    <property type="entry name" value="SH3-like_dom_sf"/>
</dbReference>